<keyword evidence="8" id="KW-1185">Reference proteome</keyword>
<comment type="caution">
    <text evidence="7">The sequence shown here is derived from an EMBL/GenBank/DDBJ whole genome shotgun (WGS) entry which is preliminary data.</text>
</comment>
<keyword evidence="2 5" id="KW-0812">Transmembrane</keyword>
<feature type="transmembrane region" description="Helical" evidence="5">
    <location>
        <begin position="171"/>
        <end position="188"/>
    </location>
</feature>
<dbReference type="STRING" id="1127699.HMPREF9151_02261"/>
<evidence type="ECO:0000256" key="2">
    <source>
        <dbReference type="ARBA" id="ARBA00022692"/>
    </source>
</evidence>
<dbReference type="Pfam" id="PF00924">
    <property type="entry name" value="MS_channel_2nd"/>
    <property type="match status" value="1"/>
</dbReference>
<organism evidence="7 8">
    <name type="scientific">Hoylesella saccharolytica F0055</name>
    <dbReference type="NCBI Taxonomy" id="1127699"/>
    <lineage>
        <taxon>Bacteria</taxon>
        <taxon>Pseudomonadati</taxon>
        <taxon>Bacteroidota</taxon>
        <taxon>Bacteroidia</taxon>
        <taxon>Bacteroidales</taxon>
        <taxon>Prevotellaceae</taxon>
        <taxon>Hoylesella</taxon>
    </lineage>
</organism>
<dbReference type="InterPro" id="IPR006685">
    <property type="entry name" value="MscS_channel_2nd"/>
</dbReference>
<reference evidence="7 8" key="1">
    <citation type="submission" date="2012-05" db="EMBL/GenBank/DDBJ databases">
        <authorList>
            <person name="Weinstock G."/>
            <person name="Sodergren E."/>
            <person name="Lobos E.A."/>
            <person name="Fulton L."/>
            <person name="Fulton R."/>
            <person name="Courtney L."/>
            <person name="Fronick C."/>
            <person name="O'Laughlin M."/>
            <person name="Godfrey J."/>
            <person name="Wilson R.M."/>
            <person name="Miner T."/>
            <person name="Farmer C."/>
            <person name="Delehaunty K."/>
            <person name="Cordes M."/>
            <person name="Minx P."/>
            <person name="Tomlinson C."/>
            <person name="Chen J."/>
            <person name="Wollam A."/>
            <person name="Pepin K.H."/>
            <person name="Bhonagiri V."/>
            <person name="Zhang X."/>
            <person name="Suruliraj S."/>
            <person name="Warren W."/>
            <person name="Mitreva M."/>
            <person name="Mardis E.R."/>
            <person name="Wilson R.K."/>
        </authorList>
    </citation>
    <scope>NUCLEOTIDE SEQUENCE [LARGE SCALE GENOMIC DNA]</scope>
    <source>
        <strain evidence="7 8">F0055</strain>
    </source>
</reference>
<evidence type="ECO:0000256" key="5">
    <source>
        <dbReference type="SAM" id="Phobius"/>
    </source>
</evidence>
<dbReference type="InterPro" id="IPR030192">
    <property type="entry name" value="YbdG"/>
</dbReference>
<feature type="domain" description="Mechanosensitive ion channel MscS" evidence="6">
    <location>
        <begin position="190"/>
        <end position="258"/>
    </location>
</feature>
<proteinExistence type="predicted"/>
<evidence type="ECO:0000256" key="1">
    <source>
        <dbReference type="ARBA" id="ARBA00004370"/>
    </source>
</evidence>
<dbReference type="GO" id="GO:0008381">
    <property type="term" value="F:mechanosensitive monoatomic ion channel activity"/>
    <property type="evidence" value="ECO:0007669"/>
    <property type="project" value="InterPro"/>
</dbReference>
<evidence type="ECO:0000313" key="8">
    <source>
        <dbReference type="Proteomes" id="UP000010433"/>
    </source>
</evidence>
<dbReference type="Proteomes" id="UP000010433">
    <property type="component" value="Unassembled WGS sequence"/>
</dbReference>
<dbReference type="EMBL" id="AMEP01000142">
    <property type="protein sequence ID" value="EKX97340.1"/>
    <property type="molecule type" value="Genomic_DNA"/>
</dbReference>
<gene>
    <name evidence="7" type="ORF">HMPREF9151_02261</name>
</gene>
<dbReference type="HOGENOM" id="CLU_045354_1_0_10"/>
<evidence type="ECO:0000256" key="4">
    <source>
        <dbReference type="ARBA" id="ARBA00023136"/>
    </source>
</evidence>
<dbReference type="Gene3D" id="2.30.30.60">
    <property type="match status" value="1"/>
</dbReference>
<feature type="transmembrane region" description="Helical" evidence="5">
    <location>
        <begin position="69"/>
        <end position="90"/>
    </location>
</feature>
<dbReference type="PANTHER" id="PTHR30414">
    <property type="entry name" value="MINICONDUCTANCE MECHANOSENSITIVE CHANNEL YBDG"/>
    <property type="match status" value="1"/>
</dbReference>
<comment type="subcellular location">
    <subcellularLocation>
        <location evidence="1">Membrane</location>
    </subcellularLocation>
</comment>
<dbReference type="InterPro" id="IPR023408">
    <property type="entry name" value="MscS_beta-dom_sf"/>
</dbReference>
<evidence type="ECO:0000259" key="6">
    <source>
        <dbReference type="Pfam" id="PF00924"/>
    </source>
</evidence>
<protein>
    <submittedName>
        <fullName evidence="7">Transporter, small conductance mechanosensitive ion channel MscS family protein</fullName>
    </submittedName>
</protein>
<evidence type="ECO:0000256" key="3">
    <source>
        <dbReference type="ARBA" id="ARBA00022989"/>
    </source>
</evidence>
<keyword evidence="3 5" id="KW-1133">Transmembrane helix</keyword>
<keyword evidence="4 5" id="KW-0472">Membrane</keyword>
<dbReference type="RefSeq" id="WP_009161119.1">
    <property type="nucleotide sequence ID" value="NZ_KB290960.1"/>
</dbReference>
<feature type="transmembrane region" description="Helical" evidence="5">
    <location>
        <begin position="142"/>
        <end position="165"/>
    </location>
</feature>
<dbReference type="SUPFAM" id="SSF50182">
    <property type="entry name" value="Sm-like ribonucleoproteins"/>
    <property type="match status" value="1"/>
</dbReference>
<feature type="transmembrane region" description="Helical" evidence="5">
    <location>
        <begin position="28"/>
        <end position="49"/>
    </location>
</feature>
<dbReference type="InterPro" id="IPR010920">
    <property type="entry name" value="LSM_dom_sf"/>
</dbReference>
<dbReference type="GO" id="GO:0071470">
    <property type="term" value="P:cellular response to osmotic stress"/>
    <property type="evidence" value="ECO:0007669"/>
    <property type="project" value="InterPro"/>
</dbReference>
<evidence type="ECO:0000313" key="7">
    <source>
        <dbReference type="EMBL" id="EKX97340.1"/>
    </source>
</evidence>
<dbReference type="PANTHER" id="PTHR30414:SF0">
    <property type="entry name" value="MINICONDUCTANCE MECHANOSENSITIVE CHANNEL YBDG"/>
    <property type="match status" value="1"/>
</dbReference>
<feature type="transmembrane region" description="Helical" evidence="5">
    <location>
        <begin position="110"/>
        <end position="130"/>
    </location>
</feature>
<name>L1N1W7_9BACT</name>
<dbReference type="GO" id="GO:0005886">
    <property type="term" value="C:plasma membrane"/>
    <property type="evidence" value="ECO:0007669"/>
    <property type="project" value="TreeGrafter"/>
</dbReference>
<sequence length="388" mass="43846">MDTIKIYVEELIRLCGISGSGVPIVRHALLVLVAVLLAWMAGVLCRRIFVPLIHKLTSRTNNQWDEVLLNDNVLVTACRIIPAIVIWQLLPLVFYQYPAVREVLTRFTAIYIVVMSVRLFITFLTSVTQLELSRSSSVRQYINTFCGVIKILVIFLAVIIVVAILFDKNPMSLIAGLGATSAILMLVFKDTIEGLVAGIRLTSNDMVKKGDWITVPSTPADGIVEEISLTTVKVRNFDNTTVTVPPLTLVNGSFQNWRSMQRGAGRRVKRLLFVDFRSVKILTGEQKNALAVNGYFTTDELKGEVINVALFRTYIEKYLSSRKEVNEKMTLIVRQMEATQCGLPLEVLFFIKNDKQINYEHTLADIIEHIYAYTNTFGLTIYQQYPEQ</sequence>
<dbReference type="OrthoDB" id="9775207at2"/>
<dbReference type="PATRIC" id="fig|1127699.3.peg.2065"/>
<dbReference type="AlphaFoldDB" id="L1N1W7"/>
<accession>L1N1W7</accession>